<dbReference type="SMART" id="SM00225">
    <property type="entry name" value="BTB"/>
    <property type="match status" value="1"/>
</dbReference>
<dbReference type="AlphaFoldDB" id="A0AAE1UEF2"/>
<proteinExistence type="predicted"/>
<gene>
    <name evidence="3" type="ORF">Pmani_011468</name>
</gene>
<feature type="region of interest" description="Disordered" evidence="1">
    <location>
        <begin position="125"/>
        <end position="237"/>
    </location>
</feature>
<feature type="region of interest" description="Disordered" evidence="1">
    <location>
        <begin position="300"/>
        <end position="327"/>
    </location>
</feature>
<evidence type="ECO:0000256" key="1">
    <source>
        <dbReference type="SAM" id="MobiDB-lite"/>
    </source>
</evidence>
<feature type="compositionally biased region" description="Polar residues" evidence="1">
    <location>
        <begin position="190"/>
        <end position="209"/>
    </location>
</feature>
<dbReference type="CDD" id="cd18315">
    <property type="entry name" value="BTB_POZ_BAB-like"/>
    <property type="match status" value="1"/>
</dbReference>
<organism evidence="3 4">
    <name type="scientific">Petrolisthes manimaculis</name>
    <dbReference type="NCBI Taxonomy" id="1843537"/>
    <lineage>
        <taxon>Eukaryota</taxon>
        <taxon>Metazoa</taxon>
        <taxon>Ecdysozoa</taxon>
        <taxon>Arthropoda</taxon>
        <taxon>Crustacea</taxon>
        <taxon>Multicrustacea</taxon>
        <taxon>Malacostraca</taxon>
        <taxon>Eumalacostraca</taxon>
        <taxon>Eucarida</taxon>
        <taxon>Decapoda</taxon>
        <taxon>Pleocyemata</taxon>
        <taxon>Anomura</taxon>
        <taxon>Galatheoidea</taxon>
        <taxon>Porcellanidae</taxon>
        <taxon>Petrolisthes</taxon>
    </lineage>
</organism>
<keyword evidence="4" id="KW-1185">Reference proteome</keyword>
<name>A0AAE1UEF2_9EUCA</name>
<sequence length="861" mass="97693">MADRALVLIWENRHAAFGDILMRLRERGKFTDVTLVCEGKFYPVHKLVLSACSEHLEKILENNQCHHPTIVLHGIKCYDLEQLLMYMYTGEVSVPQRLLSQLMQAAELLEIKGLAVPDNAPAANIVNENKKKKSSSERNVSPPCKRRKHKDQNSNLEGTGQAWNSPLPEKSKEKSPSPDSKQQRYKDRSNNQGKDGQEVCTSSLTSISSKHPPEGQEDVEHSPLRNSQQPEVGREETDDVEILVKEEVEENYSPDSIAPPDLMCQAGNDGINTSPAFLMDDGSILVDTWSIYDVEQTQDHSSLQSHHQHHSIKNKQLGGEREVGSETHNSMMGDSELLPLASDPPGALLNDQQGSQKQMEELKLRIAEILPALTSVVVKDVCEHLTNELGVKSIEDLKYIKEDDLPMLKLIQVRKLIKNWKEDNDNTPCNRTQETVTSPSCTTTPSSFSNLATYNKCWATDFAIPTKKFPKEELLALEKGNRPSPSGRHEIIRILCSEVAIVCQRPRKKALSIIAQKIVHAYPNSFADIFDGTKIGTGHDSVLKQLQGRFDNMNRQTHGIKRKLLDDYNGTAGAIARKHMMDEYGCINFMPLKYPDTETKCQLNEKKLILKDKMLLRECEQVESLLQETYILQRINIIDDKMPINELKEQWPHLFKATGMFIHFCKLTGIKIRDKIEMSLENKRKKLMAWMGEQENKKIKRILLDLIETKVDLKNVNPELPAFIQAIMAHFQEKEESLCLLVESSATKEKCERILPQTPCLIAFGESWLTSTRFILGVYGTVVCDHIPNFLVGLAMMFASYYNFNICYPLEAAATLEFIQRGLVGMNPDNGSKIQIKKNRKRHCTIHPKVLSFFNRVVDIE</sequence>
<comment type="caution">
    <text evidence="3">The sequence shown here is derived from an EMBL/GenBank/DDBJ whole genome shotgun (WGS) entry which is preliminary data.</text>
</comment>
<feature type="domain" description="BTB" evidence="2">
    <location>
        <begin position="31"/>
        <end position="96"/>
    </location>
</feature>
<dbReference type="Gene3D" id="3.30.710.10">
    <property type="entry name" value="Potassium Channel Kv1.1, Chain A"/>
    <property type="match status" value="1"/>
</dbReference>
<evidence type="ECO:0000259" key="2">
    <source>
        <dbReference type="PROSITE" id="PS50097"/>
    </source>
</evidence>
<evidence type="ECO:0000313" key="3">
    <source>
        <dbReference type="EMBL" id="KAK4317466.1"/>
    </source>
</evidence>
<dbReference type="PANTHER" id="PTHR31025:SF22">
    <property type="entry name" value="IP13529P"/>
    <property type="match status" value="1"/>
</dbReference>
<dbReference type="InterPro" id="IPR000210">
    <property type="entry name" value="BTB/POZ_dom"/>
</dbReference>
<dbReference type="Pfam" id="PF00651">
    <property type="entry name" value="BTB"/>
    <property type="match status" value="1"/>
</dbReference>
<protein>
    <recommendedName>
        <fullName evidence="2">BTB domain-containing protein</fullName>
    </recommendedName>
</protein>
<evidence type="ECO:0000313" key="4">
    <source>
        <dbReference type="Proteomes" id="UP001292094"/>
    </source>
</evidence>
<feature type="compositionally biased region" description="Basic and acidic residues" evidence="1">
    <location>
        <begin position="211"/>
        <end position="223"/>
    </location>
</feature>
<feature type="compositionally biased region" description="Basic and acidic residues" evidence="1">
    <location>
        <begin position="169"/>
        <end position="189"/>
    </location>
</feature>
<dbReference type="PANTHER" id="PTHR31025">
    <property type="entry name" value="SI:CH211-196P9.1-RELATED"/>
    <property type="match status" value="1"/>
</dbReference>
<dbReference type="EMBL" id="JAWZYT010000919">
    <property type="protein sequence ID" value="KAK4317466.1"/>
    <property type="molecule type" value="Genomic_DNA"/>
</dbReference>
<reference evidence="3" key="1">
    <citation type="submission" date="2023-11" db="EMBL/GenBank/DDBJ databases">
        <title>Genome assemblies of two species of porcelain crab, Petrolisthes cinctipes and Petrolisthes manimaculis (Anomura: Porcellanidae).</title>
        <authorList>
            <person name="Angst P."/>
        </authorList>
    </citation>
    <scope>NUCLEOTIDE SEQUENCE</scope>
    <source>
        <strain evidence="3">PB745_02</strain>
        <tissue evidence="3">Gill</tissue>
    </source>
</reference>
<dbReference type="PROSITE" id="PS50097">
    <property type="entry name" value="BTB"/>
    <property type="match status" value="1"/>
</dbReference>
<dbReference type="InterPro" id="IPR011333">
    <property type="entry name" value="SKP1/BTB/POZ_sf"/>
</dbReference>
<dbReference type="SUPFAM" id="SSF54695">
    <property type="entry name" value="POZ domain"/>
    <property type="match status" value="1"/>
</dbReference>
<feature type="compositionally biased region" description="Polar residues" evidence="1">
    <location>
        <begin position="153"/>
        <end position="164"/>
    </location>
</feature>
<dbReference type="Proteomes" id="UP001292094">
    <property type="component" value="Unassembled WGS sequence"/>
</dbReference>
<accession>A0AAE1UEF2</accession>